<evidence type="ECO:0000256" key="1">
    <source>
        <dbReference type="SAM" id="Phobius"/>
    </source>
</evidence>
<dbReference type="Proteomes" id="UP000027284">
    <property type="component" value="Unassembled WGS sequence"/>
</dbReference>
<dbReference type="EMBL" id="JMFG01000002">
    <property type="protein sequence ID" value="KDA54858.1"/>
    <property type="molecule type" value="Genomic_DNA"/>
</dbReference>
<dbReference type="InterPro" id="IPR012902">
    <property type="entry name" value="N_methyl_site"/>
</dbReference>
<sequence>MNKKSGFSLVELLVVLGIMALVLGVASTDLSRMYRRGALRHAGFRLLTDAQRCQTLAVQHLAKVGLVFDVDPRGSFYVLVVDRNGNGVSRKDYLTGRDRVVGNPVYFREFGSQVRLGLPSGWRVPQPGGRGSVAEDGLQVGRAGILSFSPTAGATAGSVFLSSGSEVLALRVTPLGTTRLFTWNAQRGLWEPVRF</sequence>
<dbReference type="STRING" id="1312852.EG19_03390"/>
<organism evidence="2 3">
    <name type="scientific">Thermoanaerobaculum aquaticum</name>
    <dbReference type="NCBI Taxonomy" id="1312852"/>
    <lineage>
        <taxon>Bacteria</taxon>
        <taxon>Pseudomonadati</taxon>
        <taxon>Acidobacteriota</taxon>
        <taxon>Thermoanaerobaculia</taxon>
        <taxon>Thermoanaerobaculales</taxon>
        <taxon>Thermoanaerobaculaceae</taxon>
        <taxon>Thermoanaerobaculum</taxon>
    </lineage>
</organism>
<keyword evidence="3" id="KW-1185">Reference proteome</keyword>
<name>A0A062XVH2_9BACT</name>
<accession>A0A062XVH2</accession>
<keyword evidence="1" id="KW-1133">Transmembrane helix</keyword>
<dbReference type="PROSITE" id="PS00409">
    <property type="entry name" value="PROKAR_NTER_METHYL"/>
    <property type="match status" value="1"/>
</dbReference>
<gene>
    <name evidence="2" type="ORF">EG19_03390</name>
</gene>
<evidence type="ECO:0000313" key="2">
    <source>
        <dbReference type="EMBL" id="KDA54858.1"/>
    </source>
</evidence>
<keyword evidence="1" id="KW-0472">Membrane</keyword>
<reference evidence="2 3" key="1">
    <citation type="submission" date="2014-04" db="EMBL/GenBank/DDBJ databases">
        <title>The Genome Sequence of Thermoanaerobaculum aquaticum MP-01, The First Cultivated Group 23 Acidobacterium.</title>
        <authorList>
            <person name="Stamps B.W."/>
            <person name="Losey N.A."/>
            <person name="Lawson P.A."/>
            <person name="Stevenson B.S."/>
        </authorList>
    </citation>
    <scope>NUCLEOTIDE SEQUENCE [LARGE SCALE GENOMIC DNA]</scope>
    <source>
        <strain evidence="2 3">MP-01</strain>
    </source>
</reference>
<dbReference type="Pfam" id="PF07963">
    <property type="entry name" value="N_methyl"/>
    <property type="match status" value="1"/>
</dbReference>
<dbReference type="NCBIfam" id="TIGR02532">
    <property type="entry name" value="IV_pilin_GFxxxE"/>
    <property type="match status" value="1"/>
</dbReference>
<dbReference type="InterPro" id="IPR045584">
    <property type="entry name" value="Pilin-like"/>
</dbReference>
<protein>
    <recommendedName>
        <fullName evidence="4">Prepilin-type N-terminal cleavage/methylation domain-containing protein</fullName>
    </recommendedName>
</protein>
<dbReference type="AlphaFoldDB" id="A0A062XVH2"/>
<keyword evidence="1" id="KW-0812">Transmembrane</keyword>
<evidence type="ECO:0008006" key="4">
    <source>
        <dbReference type="Google" id="ProtNLM"/>
    </source>
</evidence>
<comment type="caution">
    <text evidence="2">The sequence shown here is derived from an EMBL/GenBank/DDBJ whole genome shotgun (WGS) entry which is preliminary data.</text>
</comment>
<dbReference type="RefSeq" id="WP_038046193.1">
    <property type="nucleotide sequence ID" value="NZ_JMFG01000002.1"/>
</dbReference>
<proteinExistence type="predicted"/>
<dbReference type="OrthoDB" id="8481584at2"/>
<evidence type="ECO:0000313" key="3">
    <source>
        <dbReference type="Proteomes" id="UP000027284"/>
    </source>
</evidence>
<feature type="transmembrane region" description="Helical" evidence="1">
    <location>
        <begin position="6"/>
        <end position="26"/>
    </location>
</feature>
<dbReference type="SUPFAM" id="SSF54523">
    <property type="entry name" value="Pili subunits"/>
    <property type="match status" value="1"/>
</dbReference>